<feature type="compositionally biased region" description="Polar residues" evidence="1">
    <location>
        <begin position="78"/>
        <end position="88"/>
    </location>
</feature>
<dbReference type="EMBL" id="BPLQ01006783">
    <property type="protein sequence ID" value="GIY25219.1"/>
    <property type="molecule type" value="Genomic_DNA"/>
</dbReference>
<evidence type="ECO:0000313" key="2">
    <source>
        <dbReference type="EMBL" id="GIY25219.1"/>
    </source>
</evidence>
<organism evidence="2 3">
    <name type="scientific">Caerostris darwini</name>
    <dbReference type="NCBI Taxonomy" id="1538125"/>
    <lineage>
        <taxon>Eukaryota</taxon>
        <taxon>Metazoa</taxon>
        <taxon>Ecdysozoa</taxon>
        <taxon>Arthropoda</taxon>
        <taxon>Chelicerata</taxon>
        <taxon>Arachnida</taxon>
        <taxon>Araneae</taxon>
        <taxon>Araneomorphae</taxon>
        <taxon>Entelegynae</taxon>
        <taxon>Araneoidea</taxon>
        <taxon>Araneidae</taxon>
        <taxon>Caerostris</taxon>
    </lineage>
</organism>
<evidence type="ECO:0000313" key="3">
    <source>
        <dbReference type="Proteomes" id="UP001054837"/>
    </source>
</evidence>
<accession>A0AAV4RUC6</accession>
<dbReference type="Proteomes" id="UP001054837">
    <property type="component" value="Unassembled WGS sequence"/>
</dbReference>
<proteinExistence type="predicted"/>
<evidence type="ECO:0000256" key="1">
    <source>
        <dbReference type="SAM" id="MobiDB-lite"/>
    </source>
</evidence>
<keyword evidence="3" id="KW-1185">Reference proteome</keyword>
<dbReference type="AlphaFoldDB" id="A0AAV4RUC6"/>
<name>A0AAV4RUC6_9ARAC</name>
<gene>
    <name evidence="2" type="ORF">CDAR_615761</name>
</gene>
<feature type="region of interest" description="Disordered" evidence="1">
    <location>
        <begin position="20"/>
        <end position="88"/>
    </location>
</feature>
<feature type="compositionally biased region" description="Basic and acidic residues" evidence="1">
    <location>
        <begin position="50"/>
        <end position="72"/>
    </location>
</feature>
<sequence length="103" mass="11541">MGGFMQINPLREEQSLLLPHLTPRPQEGDAPPLRLLVDRSLVAPRRGTRSRAEDFSRSDGPRQRCESGRYLDEALPQGSGSKTSQSEESVCNLIELFSHYGFI</sequence>
<protein>
    <submittedName>
        <fullName evidence="2">Uncharacterized protein</fullName>
    </submittedName>
</protein>
<reference evidence="2 3" key="1">
    <citation type="submission" date="2021-06" db="EMBL/GenBank/DDBJ databases">
        <title>Caerostris darwini draft genome.</title>
        <authorList>
            <person name="Kono N."/>
            <person name="Arakawa K."/>
        </authorList>
    </citation>
    <scope>NUCLEOTIDE SEQUENCE [LARGE SCALE GENOMIC DNA]</scope>
</reference>
<comment type="caution">
    <text evidence="2">The sequence shown here is derived from an EMBL/GenBank/DDBJ whole genome shotgun (WGS) entry which is preliminary data.</text>
</comment>